<dbReference type="Pfam" id="PF04343">
    <property type="entry name" value="DUF488"/>
    <property type="match status" value="1"/>
</dbReference>
<dbReference type="PANTHER" id="PTHR39337">
    <property type="entry name" value="BLR5642 PROTEIN"/>
    <property type="match status" value="1"/>
</dbReference>
<accession>A0ABW7J634</accession>
<evidence type="ECO:0000313" key="1">
    <source>
        <dbReference type="EMBL" id="MFH0271218.1"/>
    </source>
</evidence>
<dbReference type="RefSeq" id="WP_228905346.1">
    <property type="nucleotide sequence ID" value="NZ_JBIHSE010000001.1"/>
</dbReference>
<keyword evidence="2" id="KW-1185">Reference proteome</keyword>
<comment type="caution">
    <text evidence="1">The sequence shown here is derived from an EMBL/GenBank/DDBJ whole genome shotgun (WGS) entry which is preliminary data.</text>
</comment>
<gene>
    <name evidence="1" type="ORF">ACGRHZ_07720</name>
</gene>
<reference evidence="1 2" key="1">
    <citation type="submission" date="2024-10" db="EMBL/GenBank/DDBJ databases">
        <authorList>
            <person name="Yibar A."/>
            <person name="Saticioglu I.B."/>
            <person name="Duman M."/>
            <person name="Ajmi N."/>
            <person name="Gurler F."/>
            <person name="Ay H."/>
            <person name="Onuk E."/>
            <person name="Guler S."/>
            <person name="Romalde J.L."/>
        </authorList>
    </citation>
    <scope>NUCLEOTIDE SEQUENCE [LARGE SCALE GENOMIC DNA]</scope>
    <source>
        <strain evidence="1 2">1-TCBS-A</strain>
    </source>
</reference>
<name>A0ABW7J634_9VIBR</name>
<sequence>MKIYTIGFTKKNAERFFSLLKSNGVETLIDVRLNNVSQLAGFAKKDDLKYFLKELCSINYIHMPVFSPTKEILDGYKKKNLDWREYESQFNQLLTERNVHNLFEPVELDGVCFLCSEHEADQCHRRLVAEFIAKNVDVETEIEHLQ</sequence>
<dbReference type="PANTHER" id="PTHR39337:SF1">
    <property type="entry name" value="BLR5642 PROTEIN"/>
    <property type="match status" value="1"/>
</dbReference>
<organism evidence="1 2">
    <name type="scientific">Vibrio jasicida</name>
    <dbReference type="NCBI Taxonomy" id="766224"/>
    <lineage>
        <taxon>Bacteria</taxon>
        <taxon>Pseudomonadati</taxon>
        <taxon>Pseudomonadota</taxon>
        <taxon>Gammaproteobacteria</taxon>
        <taxon>Vibrionales</taxon>
        <taxon>Vibrionaceae</taxon>
        <taxon>Vibrio</taxon>
    </lineage>
</organism>
<dbReference type="Proteomes" id="UP001607221">
    <property type="component" value="Unassembled WGS sequence"/>
</dbReference>
<protein>
    <submittedName>
        <fullName evidence="1">DUF488 family protein</fullName>
    </submittedName>
</protein>
<dbReference type="EMBL" id="JBIHSE010000001">
    <property type="protein sequence ID" value="MFH0271218.1"/>
    <property type="molecule type" value="Genomic_DNA"/>
</dbReference>
<evidence type="ECO:0000313" key="2">
    <source>
        <dbReference type="Proteomes" id="UP001607221"/>
    </source>
</evidence>
<proteinExistence type="predicted"/>
<dbReference type="InterPro" id="IPR007438">
    <property type="entry name" value="DUF488"/>
</dbReference>